<dbReference type="Proteomes" id="UP000499080">
    <property type="component" value="Unassembled WGS sequence"/>
</dbReference>
<name>A0A4Y2QH89_ARAVE</name>
<gene>
    <name evidence="2" type="ORF">AVEN_201297_1</name>
</gene>
<sequence length="1473" mass="166505">MPLLRQILIEESFQPRKCNQRRKISNYSTDVQKIIIDMNDAKKGQNDDNPLDSKSRPTCDNILGKTPKSVSCPNKSITNARISPDDKKFFDRGQWVNYQKNMCGNDKESKGEFQLNENELRSKITNGGHLARTPGDSALSESQHSPVPLLEGFFEVEPSGQDFKKYKNVIKENLSEKYSNKHKEYEYDDKGKHKPKSSKYFRKHEIKKKISTSRKLRNQNEFVDALMHDWDKITQVKLPCPEKGTDEQLKKDLRNFARSLKDPLEIQGGSSTRTQVEYKDYDNCVNEKSSHDKGQSKSRHYFSPSRKISDSNEEDGSIKLANKSEFFGDKFKRFMSVQHTTNNTDLEDPLKTELKKFAKSLKDPHMDKRSSTLTRCREMDDNENGRLPPIRKRVSSRDPDDIPPEVRDSVHQNVNAKMHGRFPEVVDQHSQLLGSGGFKTEISSHEDDKLKTELINFARSINDRYINGHSKLTEGPLKYRRSFIPCDNFSSSHKDINLNRANEHAEDDDAFQKKTPRHSTYNEHKERDPIKSDANLKADLRNFIKEFCPDKIDLTKSKHNRFKFVSNKEKAGTIHHYADSEAGDISAINCATNNLRRRNVHCCSSEINSTRTLDSTNNQIELSLTNDIQAGYNFNQTNDKNNFRSKRNRRRHCLKNLSDMSDNNSLKLCPEEESSVPKDGFASCHPVIQSETGIEQQRETKSSHLKELDEVSDDECNSSLVKADTRRKRNGKMSNTIESDLNKNDENNSVLKCVKNTEKITMNNKLDNSVSTKDFNKETAISVNSFASNSSLNDFLSSSAGLKSKNNIKNEIAVKDVSNSDNVVSKCENDTSEFLSGTSRRAKHGRRSLKFISADESEDIKKGDSLVIQNFHTNPVKKCGNTEKLRSSVQESSNILLPNKKFQGYSLESNNILHDNKLNSNETLQKSEESSIAKKAELENSGINIHHERSSKMETTNPGHGGSGNPGNVLNRQTCEQIQEESLEEHSKSTISAFLDSQRYSDNDKREDVQESLSDKVRRWEKGCCRNEKANSVASSNSSKELLKKFNLGNAMASTLYGSPKKNCDSSKKLSRDSNQPTKDETFPDDGHRRRQWVKPPNNEQNVHKHNKLEGLDKQHSINCGRQFQQIFLDGKDLSQDSTNTNHIHNVKYDGIKILPGPLQTNLNQLLPNNHQTGYTGDLLNFSIQQPTFEPSGNFSNVYPKFPILLNCIHPIGVVHPNSFMPYTDGNSTIGNFESEKTNDIHIQETSSELISNFIANPSELHPKLEAENSSSEMILANKKISKNEDNRKFAENDPLSPVTVIGDGCHLTKTDDGTVQKSNAQINESGKSKYDQVSKMASQNVTTCETNSRLNKETPEKSSRNLDAKDLINQSRNVIKDKLISGRDMASVMYGESWESKPTKMETTSGQTFIWSSATKNDQQSLKNGNSGNAVSNINNEFPSSGVTTITKTNNKDTTRKPKGIVPGLEDNVAGW</sequence>
<feature type="compositionally biased region" description="Basic and acidic residues" evidence="1">
    <location>
        <begin position="1062"/>
        <end position="1088"/>
    </location>
</feature>
<feature type="compositionally biased region" description="Polar residues" evidence="1">
    <location>
        <begin position="1417"/>
        <end position="1444"/>
    </location>
</feature>
<feature type="region of interest" description="Disordered" evidence="1">
    <location>
        <begin position="503"/>
        <end position="527"/>
    </location>
</feature>
<feature type="region of interest" description="Disordered" evidence="1">
    <location>
        <begin position="939"/>
        <end position="970"/>
    </location>
</feature>
<evidence type="ECO:0000313" key="2">
    <source>
        <dbReference type="EMBL" id="GBN62659.1"/>
    </source>
</evidence>
<proteinExistence type="predicted"/>
<feature type="compositionally biased region" description="Basic and acidic residues" evidence="1">
    <location>
        <begin position="395"/>
        <end position="406"/>
    </location>
</feature>
<protein>
    <submittedName>
        <fullName evidence="2">Uncharacterized protein</fullName>
    </submittedName>
</protein>
<reference evidence="2 3" key="1">
    <citation type="journal article" date="2019" name="Sci. Rep.">
        <title>Orb-weaving spider Araneus ventricosus genome elucidates the spidroin gene catalogue.</title>
        <authorList>
            <person name="Kono N."/>
            <person name="Nakamura H."/>
            <person name="Ohtoshi R."/>
            <person name="Moran D.A.P."/>
            <person name="Shinohara A."/>
            <person name="Yoshida Y."/>
            <person name="Fujiwara M."/>
            <person name="Mori M."/>
            <person name="Tomita M."/>
            <person name="Arakawa K."/>
        </authorList>
    </citation>
    <scope>NUCLEOTIDE SEQUENCE [LARGE SCALE GENOMIC DNA]</scope>
</reference>
<keyword evidence="3" id="KW-1185">Reference proteome</keyword>
<comment type="caution">
    <text evidence="2">The sequence shown here is derived from an EMBL/GenBank/DDBJ whole genome shotgun (WGS) entry which is preliminary data.</text>
</comment>
<feature type="region of interest" description="Disordered" evidence="1">
    <location>
        <begin position="377"/>
        <end position="406"/>
    </location>
</feature>
<feature type="region of interest" description="Disordered" evidence="1">
    <location>
        <begin position="1417"/>
        <end position="1473"/>
    </location>
</feature>
<dbReference type="EMBL" id="BGPR01013878">
    <property type="protein sequence ID" value="GBN62659.1"/>
    <property type="molecule type" value="Genomic_DNA"/>
</dbReference>
<accession>A0A4Y2QH89</accession>
<feature type="region of interest" description="Disordered" evidence="1">
    <location>
        <begin position="1057"/>
        <end position="1105"/>
    </location>
</feature>
<dbReference type="OrthoDB" id="10415643at2759"/>
<evidence type="ECO:0000256" key="1">
    <source>
        <dbReference type="SAM" id="MobiDB-lite"/>
    </source>
</evidence>
<evidence type="ECO:0000313" key="3">
    <source>
        <dbReference type="Proteomes" id="UP000499080"/>
    </source>
</evidence>
<organism evidence="2 3">
    <name type="scientific">Araneus ventricosus</name>
    <name type="common">Orbweaver spider</name>
    <name type="synonym">Epeira ventricosa</name>
    <dbReference type="NCBI Taxonomy" id="182803"/>
    <lineage>
        <taxon>Eukaryota</taxon>
        <taxon>Metazoa</taxon>
        <taxon>Ecdysozoa</taxon>
        <taxon>Arthropoda</taxon>
        <taxon>Chelicerata</taxon>
        <taxon>Arachnida</taxon>
        <taxon>Araneae</taxon>
        <taxon>Araneomorphae</taxon>
        <taxon>Entelegynae</taxon>
        <taxon>Araneoidea</taxon>
        <taxon>Araneidae</taxon>
        <taxon>Araneus</taxon>
    </lineage>
</organism>
<feature type="region of interest" description="Disordered" evidence="1">
    <location>
        <begin position="285"/>
        <end position="316"/>
    </location>
</feature>